<dbReference type="SUPFAM" id="SSF51735">
    <property type="entry name" value="NAD(P)-binding Rossmann-fold domains"/>
    <property type="match status" value="1"/>
</dbReference>
<feature type="domain" description="3-hydroxyacyl-CoA dehydrogenase NAD binding" evidence="5">
    <location>
        <begin position="5"/>
        <end position="183"/>
    </location>
</feature>
<dbReference type="InterPro" id="IPR006108">
    <property type="entry name" value="3HC_DH_C"/>
</dbReference>
<dbReference type="PANTHER" id="PTHR48075:SF5">
    <property type="entry name" value="3-HYDROXYBUTYRYL-COA DEHYDROGENASE"/>
    <property type="match status" value="1"/>
</dbReference>
<feature type="domain" description="3-hydroxyacyl-CoA dehydrogenase C-terminal" evidence="4">
    <location>
        <begin position="186"/>
        <end position="281"/>
    </location>
</feature>
<comment type="pathway">
    <text evidence="1">Lipid metabolism; butanoate metabolism.</text>
</comment>
<evidence type="ECO:0000259" key="5">
    <source>
        <dbReference type="Pfam" id="PF02737"/>
    </source>
</evidence>
<reference evidence="6" key="1">
    <citation type="submission" date="2023-07" db="EMBL/GenBank/DDBJ databases">
        <title>Fictibacillus sp. isolated from freshwater pond.</title>
        <authorList>
            <person name="Kirdat K."/>
            <person name="Bhat A."/>
            <person name="Mourya A."/>
            <person name="Yadav A."/>
        </authorList>
    </citation>
    <scope>NUCLEOTIDE SEQUENCE</scope>
    <source>
        <strain evidence="6">NE201</strain>
    </source>
</reference>
<dbReference type="InterPro" id="IPR006176">
    <property type="entry name" value="3-OHacyl-CoA_DH_NAD-bd"/>
</dbReference>
<evidence type="ECO:0000313" key="6">
    <source>
        <dbReference type="EMBL" id="MDN4524272.1"/>
    </source>
</evidence>
<comment type="similarity">
    <text evidence="2">Belongs to the 3-hydroxyacyl-CoA dehydrogenase family.</text>
</comment>
<dbReference type="Proteomes" id="UP001172721">
    <property type="component" value="Unassembled WGS sequence"/>
</dbReference>
<comment type="caution">
    <text evidence="6">The sequence shown here is derived from an EMBL/GenBank/DDBJ whole genome shotgun (WGS) entry which is preliminary data.</text>
</comment>
<evidence type="ECO:0000256" key="3">
    <source>
        <dbReference type="ARBA" id="ARBA00023002"/>
    </source>
</evidence>
<sequence length="292" mass="31741">MIESIVVVGSGVMGRGIAYAAAAGGFHVQLVDVQEEALQNARGEIETIFSKGVQRGKLTGEQAEEARKRLFYSTSLSDAVSSADLVIEAVPENLDIKKAVFTELEHAAPPHCYLATNTSTMSPTEIGSFTSRPDKVIAMHFFNPVHKMPLVEIVRGHETSDETAQAAKEAAERMGKETVVVNEFPGFVTSRISAMVGNEAFFMLQEGVGTPEEIDKAIKLGLNYPMGPFELGDLVGLDTRLNNLNYLHQTLGEKYRPCPLLVKYVKAGRLGRKTGRGVYDYTSEAEKGGVTK</sequence>
<dbReference type="RefSeq" id="WP_301165692.1">
    <property type="nucleotide sequence ID" value="NZ_JAUHTR010000003.1"/>
</dbReference>
<gene>
    <name evidence="6" type="ORF">QYB97_07290</name>
</gene>
<dbReference type="InterPro" id="IPR022694">
    <property type="entry name" value="3-OHacyl-CoA_DH"/>
</dbReference>
<dbReference type="EMBL" id="JAUHTR010000003">
    <property type="protein sequence ID" value="MDN4524272.1"/>
    <property type="molecule type" value="Genomic_DNA"/>
</dbReference>
<evidence type="ECO:0000259" key="4">
    <source>
        <dbReference type="Pfam" id="PF00725"/>
    </source>
</evidence>
<proteinExistence type="inferred from homology"/>
<organism evidence="6 7">
    <name type="scientific">Fictibacillus fluitans</name>
    <dbReference type="NCBI Taxonomy" id="3058422"/>
    <lineage>
        <taxon>Bacteria</taxon>
        <taxon>Bacillati</taxon>
        <taxon>Bacillota</taxon>
        <taxon>Bacilli</taxon>
        <taxon>Bacillales</taxon>
        <taxon>Fictibacillaceae</taxon>
        <taxon>Fictibacillus</taxon>
    </lineage>
</organism>
<protein>
    <submittedName>
        <fullName evidence="6">3-hydroxyacyl-CoA dehydrogenase</fullName>
    </submittedName>
</protein>
<dbReference type="Pfam" id="PF00725">
    <property type="entry name" value="3HCDH"/>
    <property type="match status" value="1"/>
</dbReference>
<evidence type="ECO:0000256" key="1">
    <source>
        <dbReference type="ARBA" id="ARBA00005086"/>
    </source>
</evidence>
<evidence type="ECO:0000256" key="2">
    <source>
        <dbReference type="ARBA" id="ARBA00009463"/>
    </source>
</evidence>
<dbReference type="PIRSF" id="PIRSF000105">
    <property type="entry name" value="HCDH"/>
    <property type="match status" value="1"/>
</dbReference>
<evidence type="ECO:0000313" key="7">
    <source>
        <dbReference type="Proteomes" id="UP001172721"/>
    </source>
</evidence>
<dbReference type="InterPro" id="IPR013328">
    <property type="entry name" value="6PGD_dom2"/>
</dbReference>
<dbReference type="NCBIfam" id="NF006722">
    <property type="entry name" value="PRK09260.1"/>
    <property type="match status" value="1"/>
</dbReference>
<dbReference type="PANTHER" id="PTHR48075">
    <property type="entry name" value="3-HYDROXYACYL-COA DEHYDROGENASE FAMILY PROTEIN"/>
    <property type="match status" value="1"/>
</dbReference>
<dbReference type="InterPro" id="IPR036291">
    <property type="entry name" value="NAD(P)-bd_dom_sf"/>
</dbReference>
<dbReference type="SUPFAM" id="SSF48179">
    <property type="entry name" value="6-phosphogluconate dehydrogenase C-terminal domain-like"/>
    <property type="match status" value="1"/>
</dbReference>
<name>A0ABT8HU18_9BACL</name>
<keyword evidence="3" id="KW-0560">Oxidoreductase</keyword>
<keyword evidence="7" id="KW-1185">Reference proteome</keyword>
<accession>A0ABT8HU18</accession>
<dbReference type="Gene3D" id="1.10.1040.10">
    <property type="entry name" value="N-(1-d-carboxylethyl)-l-norvaline Dehydrogenase, domain 2"/>
    <property type="match status" value="1"/>
</dbReference>
<dbReference type="Gene3D" id="3.40.50.720">
    <property type="entry name" value="NAD(P)-binding Rossmann-like Domain"/>
    <property type="match status" value="1"/>
</dbReference>
<dbReference type="InterPro" id="IPR008927">
    <property type="entry name" value="6-PGluconate_DH-like_C_sf"/>
</dbReference>
<dbReference type="Pfam" id="PF02737">
    <property type="entry name" value="3HCDH_N"/>
    <property type="match status" value="1"/>
</dbReference>